<dbReference type="GO" id="GO:0008289">
    <property type="term" value="F:lipid binding"/>
    <property type="evidence" value="ECO:0007669"/>
    <property type="project" value="TreeGrafter"/>
</dbReference>
<proteinExistence type="predicted"/>
<gene>
    <name evidence="2" type="primary">ABSGL_04542.1 scaffold 5475</name>
</gene>
<dbReference type="InterPro" id="IPR028245">
    <property type="entry name" value="PIL1/LSP1"/>
</dbReference>
<dbReference type="GO" id="GO:0005886">
    <property type="term" value="C:plasma membrane"/>
    <property type="evidence" value="ECO:0007669"/>
    <property type="project" value="TreeGrafter"/>
</dbReference>
<dbReference type="PANTHER" id="PTHR31962">
    <property type="entry name" value="SPHINGOLIPID LONG CHAIN BASE-RESPONSIVE PROTEIN PIL1"/>
    <property type="match status" value="1"/>
</dbReference>
<dbReference type="InParanoid" id="A0A168MQ54"/>
<evidence type="ECO:0000313" key="3">
    <source>
        <dbReference type="Proteomes" id="UP000078561"/>
    </source>
</evidence>
<dbReference type="OrthoDB" id="5599269at2759"/>
<reference evidence="2" key="1">
    <citation type="submission" date="2016-04" db="EMBL/GenBank/DDBJ databases">
        <authorList>
            <person name="Evans L.H."/>
            <person name="Alamgir A."/>
            <person name="Owens N."/>
            <person name="Weber N.D."/>
            <person name="Virtaneva K."/>
            <person name="Barbian K."/>
            <person name="Babar A."/>
            <person name="Rosenke K."/>
        </authorList>
    </citation>
    <scope>NUCLEOTIDE SEQUENCE [LARGE SCALE GENOMIC DNA]</scope>
    <source>
        <strain evidence="2">CBS 101.48</strain>
    </source>
</reference>
<dbReference type="PANTHER" id="PTHR31962:SF1">
    <property type="entry name" value="SPHINGOLIPID LONG CHAIN BASE-RESPONSIVE PROTEIN PIL1"/>
    <property type="match status" value="1"/>
</dbReference>
<dbReference type="OMA" id="HMPQPPM"/>
<keyword evidence="3" id="KW-1185">Reference proteome</keyword>
<accession>A0A168MQ54</accession>
<evidence type="ECO:0008006" key="4">
    <source>
        <dbReference type="Google" id="ProtNLM"/>
    </source>
</evidence>
<dbReference type="EMBL" id="LT552383">
    <property type="protein sequence ID" value="SAL98971.1"/>
    <property type="molecule type" value="Genomic_DNA"/>
</dbReference>
<name>A0A168MQ54_ABSGL</name>
<feature type="compositionally biased region" description="Low complexity" evidence="1">
    <location>
        <begin position="282"/>
        <end position="295"/>
    </location>
</feature>
<feature type="compositionally biased region" description="Basic and acidic residues" evidence="1">
    <location>
        <begin position="333"/>
        <end position="343"/>
    </location>
</feature>
<sequence>MNFKDLQYSIGRLTTDVRSHMARNNPLQKQDTKALSMWIFNERNNLATMRTLAYQQSETIKVFQQWTKEELLNDKDDNGRDIEDIGDKLVKLLEKQTEIEQQYAAKYQQYRHAIKSIRDREDRLSDIREKKRTLSSRITNLTKTSPKSPKLRELEKELGSLDRDTHDTELEMGDFKRFALKEAFYLRFNAMNEYAEKTAMIAGFGKYIVDLLDIAPSESKRRTYDKGIEAAMIFADAINAVEAWQPQEGDERPTIAANTSKHQGTDATREDDDTDTTEKGKQPLTTTSSSPPSQQEEADDNNTPSPKATTPPRLPPRSPVPSHHEQPTTPATGDHKSLQRQDTQEDLDQLDLYDAPPPAYQPSPINHHEQPNQHDQPTSVGYQKPEQPTRVTLHDQPVPANKEEEPTPVGLQDQPAPAKQEEQPSRVTLHDQPAPVTLQDQPAPVKQDDQPAPATLQDQPAPAKQDEQPTPVTPLQDQPIPVKQEEQQQQKEDEETNSPRNSIEPVAASVPQPSIPDIQEPASPSLPPAPSFTHARPITHEDKEEIDDGGFESPYQSHNTISTPSTPQYQQSPLPMHQHQPSPAVSYQQPHSNSTMSWTVPYGGVEPQYHHGQYQQLYDQLTERQQQRPVQRPYSEFQQQYVRPDVGGFRVPTPTVPLSAEDEKRRLAERYAMEETQARKASLQTLQQKPDPKKSVILPEGEHHGYKPSPRK</sequence>
<dbReference type="GO" id="GO:0036286">
    <property type="term" value="C:eisosome filament"/>
    <property type="evidence" value="ECO:0007669"/>
    <property type="project" value="TreeGrafter"/>
</dbReference>
<dbReference type="AlphaFoldDB" id="A0A168MQ54"/>
<feature type="compositionally biased region" description="Basic and acidic residues" evidence="1">
    <location>
        <begin position="661"/>
        <end position="678"/>
    </location>
</feature>
<evidence type="ECO:0000256" key="1">
    <source>
        <dbReference type="SAM" id="MobiDB-lite"/>
    </source>
</evidence>
<feature type="region of interest" description="Disordered" evidence="1">
    <location>
        <begin position="246"/>
        <end position="712"/>
    </location>
</feature>
<dbReference type="Gene3D" id="1.20.1270.60">
    <property type="entry name" value="Arfaptin homology (AH) domain/BAR domain"/>
    <property type="match status" value="1"/>
</dbReference>
<organism evidence="2">
    <name type="scientific">Absidia glauca</name>
    <name type="common">Pin mould</name>
    <dbReference type="NCBI Taxonomy" id="4829"/>
    <lineage>
        <taxon>Eukaryota</taxon>
        <taxon>Fungi</taxon>
        <taxon>Fungi incertae sedis</taxon>
        <taxon>Mucoromycota</taxon>
        <taxon>Mucoromycotina</taxon>
        <taxon>Mucoromycetes</taxon>
        <taxon>Mucorales</taxon>
        <taxon>Cunninghamellaceae</taxon>
        <taxon>Absidia</taxon>
    </lineage>
</organism>
<protein>
    <recommendedName>
        <fullName evidence="4">Eisosome component PIL1-domain-containing protein</fullName>
    </recommendedName>
</protein>
<dbReference type="Pfam" id="PF13805">
    <property type="entry name" value="Pil1"/>
    <property type="match status" value="1"/>
</dbReference>
<dbReference type="Proteomes" id="UP000078561">
    <property type="component" value="Unassembled WGS sequence"/>
</dbReference>
<evidence type="ECO:0000313" key="2">
    <source>
        <dbReference type="EMBL" id="SAL98971.1"/>
    </source>
</evidence>
<feature type="compositionally biased region" description="Basic and acidic residues" evidence="1">
    <location>
        <begin position="690"/>
        <end position="705"/>
    </location>
</feature>
<dbReference type="InterPro" id="IPR027267">
    <property type="entry name" value="AH/BAR_dom_sf"/>
</dbReference>
<feature type="compositionally biased region" description="Polar residues" evidence="1">
    <location>
        <begin position="554"/>
        <end position="598"/>
    </location>
</feature>
<dbReference type="GO" id="GO:0070941">
    <property type="term" value="P:eisosome assembly"/>
    <property type="evidence" value="ECO:0007669"/>
    <property type="project" value="TreeGrafter"/>
</dbReference>
<dbReference type="STRING" id="4829.A0A168MQ54"/>
<dbReference type="GO" id="GO:0006897">
    <property type="term" value="P:endocytosis"/>
    <property type="evidence" value="ECO:0007669"/>
    <property type="project" value="TreeGrafter"/>
</dbReference>